<dbReference type="Proteomes" id="UP000316726">
    <property type="component" value="Chromosome 15"/>
</dbReference>
<sequence>MQRKGERGTREEDAVKNFSRKIAKAVLSPREDLDDTLAMASGSQEDGAGGDSGEEVDVYEVVDRYKQELEDIISTLAPSMRTKRGGSGGVKKAWGEETEGGVSLVGSKGKKSPTKSSGHGDTDNVDEKELRRYQRSLLEDQRRGGGGLEEEEEVGQRVFDTVSNFSKDVANFKERVGRGQGQGPPTVEANLTEDFFFEMPGQEGHDHDHDRRHNHNEEEEEEEEEDHTDEVGELDREDRRMSEIEGMEGFGAAGSAELASRSYGKVGRDRNGHSIHPGHHANGRRGDYGGDHDRLEMDEGGHQASFMQEFSGQNGQVSVNAVELDAIQQELRELREWKQTAEESISRLHHQLAMSQQAVFDLTEKMGLVIEEQKSVRSELQYRSHAASKAHPVRRESEEYHHHSSLEDTEEKMDMMPSRDGRTLRKSRGASSLGRRERERGAPADHGYEQTHAFKHPKASSLDPGQDLHKYIEEVKAKVASEPQAQLSSKAKAGLPTRKEGGGRKAKTKLRSKHGQASSSSGSQLAASASGAGKLKSVIIDRVPKSLEVALEAVHALRPFDGGMSAPSSQLQGPLDMGDMSDMEDHSEVSSMSEESDVVMEQERLADEKREMELNRQWSLEHYLGPGAGPRKFHSMECERQAEHHQHEYEDRGGRDGGGGVDATSGAHAPQVIPPKPKDYWLEEMLGAIDQEFHSLREEQSHEGSYELSSPSRGGKKRSGGLLRKSKASPSSKMQVKAKVDTGLVGLKKKPKAKAGASSKKKLTFAESLGDWKTGLRGARHDGSERPKSAKPKKRVAKAKKRPATASRYMKTT</sequence>
<dbReference type="AlphaFoldDB" id="A0A5B8MWY2"/>
<feature type="compositionally biased region" description="Basic and acidic residues" evidence="1">
    <location>
        <begin position="118"/>
        <end position="143"/>
    </location>
</feature>
<keyword evidence="3" id="KW-1185">Reference proteome</keyword>
<feature type="compositionally biased region" description="Basic and acidic residues" evidence="1">
    <location>
        <begin position="393"/>
        <end position="423"/>
    </location>
</feature>
<feature type="region of interest" description="Disordered" evidence="1">
    <location>
        <begin position="194"/>
        <end position="295"/>
    </location>
</feature>
<feature type="compositionally biased region" description="Low complexity" evidence="1">
    <location>
        <begin position="515"/>
        <end position="526"/>
    </location>
</feature>
<feature type="compositionally biased region" description="Basic and acidic residues" evidence="1">
    <location>
        <begin position="229"/>
        <end position="243"/>
    </location>
</feature>
<feature type="region of interest" description="Disordered" evidence="1">
    <location>
        <begin position="697"/>
        <end position="813"/>
    </location>
</feature>
<feature type="compositionally biased region" description="Basic and acidic residues" evidence="1">
    <location>
        <begin position="434"/>
        <end position="449"/>
    </location>
</feature>
<gene>
    <name evidence="2" type="ORF">A3770_15p76070</name>
</gene>
<feature type="compositionally biased region" description="Basic residues" evidence="1">
    <location>
        <begin position="789"/>
        <end position="803"/>
    </location>
</feature>
<accession>A0A5B8MWY2</accession>
<feature type="region of interest" description="Disordered" evidence="1">
    <location>
        <begin position="639"/>
        <end position="675"/>
    </location>
</feature>
<feature type="compositionally biased region" description="Basic and acidic residues" evidence="1">
    <location>
        <begin position="779"/>
        <end position="788"/>
    </location>
</feature>
<feature type="compositionally biased region" description="Acidic residues" evidence="1">
    <location>
        <begin position="217"/>
        <end position="228"/>
    </location>
</feature>
<evidence type="ECO:0000313" key="3">
    <source>
        <dbReference type="Proteomes" id="UP000316726"/>
    </source>
</evidence>
<name>A0A5B8MWY2_9CHLO</name>
<proteinExistence type="predicted"/>
<evidence type="ECO:0000256" key="1">
    <source>
        <dbReference type="SAM" id="MobiDB-lite"/>
    </source>
</evidence>
<feature type="compositionally biased region" description="Basic and acidic residues" evidence="1">
    <location>
        <begin position="639"/>
        <end position="655"/>
    </location>
</feature>
<protein>
    <submittedName>
        <fullName evidence="2">Uncharacterized protein</fullName>
    </submittedName>
</protein>
<feature type="compositionally biased region" description="Basic and acidic residues" evidence="1">
    <location>
        <begin position="284"/>
        <end position="295"/>
    </location>
</feature>
<feature type="compositionally biased region" description="Basic residues" evidence="1">
    <location>
        <begin position="504"/>
        <end position="514"/>
    </location>
</feature>
<feature type="region of interest" description="Disordered" evidence="1">
    <location>
        <begin position="26"/>
        <end position="56"/>
    </location>
</feature>
<feature type="compositionally biased region" description="Basic residues" evidence="1">
    <location>
        <begin position="714"/>
        <end position="727"/>
    </location>
</feature>
<feature type="region of interest" description="Disordered" evidence="1">
    <location>
        <begin position="377"/>
        <end position="465"/>
    </location>
</feature>
<feature type="region of interest" description="Disordered" evidence="1">
    <location>
        <begin position="479"/>
        <end position="526"/>
    </location>
</feature>
<reference evidence="2 3" key="1">
    <citation type="submission" date="2018-07" db="EMBL/GenBank/DDBJ databases">
        <title>The complete nuclear genome of the prasinophyte Chloropicon primus (CCMP1205).</title>
        <authorList>
            <person name="Pombert J.-F."/>
            <person name="Otis C."/>
            <person name="Turmel M."/>
            <person name="Lemieux C."/>
        </authorList>
    </citation>
    <scope>NUCLEOTIDE SEQUENCE [LARGE SCALE GENOMIC DNA]</scope>
    <source>
        <strain evidence="2 3">CCMP1205</strain>
    </source>
</reference>
<dbReference type="EMBL" id="CP031048">
    <property type="protein sequence ID" value="QDZ25089.1"/>
    <property type="molecule type" value="Genomic_DNA"/>
</dbReference>
<feature type="compositionally biased region" description="Basic residues" evidence="1">
    <location>
        <begin position="747"/>
        <end position="763"/>
    </location>
</feature>
<evidence type="ECO:0000313" key="2">
    <source>
        <dbReference type="EMBL" id="QDZ25089.1"/>
    </source>
</evidence>
<feature type="region of interest" description="Disordered" evidence="1">
    <location>
        <begin position="79"/>
        <end position="159"/>
    </location>
</feature>
<organism evidence="2 3">
    <name type="scientific">Chloropicon primus</name>
    <dbReference type="NCBI Taxonomy" id="1764295"/>
    <lineage>
        <taxon>Eukaryota</taxon>
        <taxon>Viridiplantae</taxon>
        <taxon>Chlorophyta</taxon>
        <taxon>Chloropicophyceae</taxon>
        <taxon>Chloropicales</taxon>
        <taxon>Chloropicaceae</taxon>
        <taxon>Chloropicon</taxon>
    </lineage>
</organism>